<dbReference type="CDD" id="cd01166">
    <property type="entry name" value="KdgK"/>
    <property type="match status" value="1"/>
</dbReference>
<dbReference type="InterPro" id="IPR029056">
    <property type="entry name" value="Ribokinase-like"/>
</dbReference>
<evidence type="ECO:0000256" key="5">
    <source>
        <dbReference type="ARBA" id="ARBA00022840"/>
    </source>
</evidence>
<dbReference type="InterPro" id="IPR002139">
    <property type="entry name" value="Ribo/fructo_kinase"/>
</dbReference>
<dbReference type="AlphaFoldDB" id="A0A6J4JS41"/>
<name>A0A6J4JS41_9CHLR</name>
<protein>
    <recommendedName>
        <fullName evidence="6">Carbohydrate kinase PfkB domain-containing protein</fullName>
    </recommendedName>
</protein>
<evidence type="ECO:0000259" key="6">
    <source>
        <dbReference type="Pfam" id="PF00294"/>
    </source>
</evidence>
<evidence type="ECO:0000256" key="3">
    <source>
        <dbReference type="ARBA" id="ARBA00022741"/>
    </source>
</evidence>
<dbReference type="SUPFAM" id="SSF53613">
    <property type="entry name" value="Ribokinase-like"/>
    <property type="match status" value="1"/>
</dbReference>
<organism evidence="7">
    <name type="scientific">uncultured Chloroflexia bacterium</name>
    <dbReference type="NCBI Taxonomy" id="1672391"/>
    <lineage>
        <taxon>Bacteria</taxon>
        <taxon>Bacillati</taxon>
        <taxon>Chloroflexota</taxon>
        <taxon>Chloroflexia</taxon>
        <taxon>environmental samples</taxon>
    </lineage>
</organism>
<sequence>MREQTHIHSSSAAPIEIVCLGSATLDLIGMEPSDALGTTETFKRVAGGAAINVASTAARLGRTAAVVARVGMDAFGHFYRTQLRSFGVRDDWLQADAHEPTTIAFFAGHGAPRDFLVVRGADRQLQLDDAARTLVDGAAALHLTTFALTLDPLRSAAVEAIERAHAAGRVVSLDPNFRSRNWPNASVFMPLLEHILPLTTVIKPSLGDAEAIWGAGLTPGDYIEQFHARGARQVLLTLGREGVLISDGSSVQRLPAVPIDAADSFGVGDAFTAGALAALVDGHSLVTAARVGMLVAGYKLRAPNYTGPLPRWATLVEQVRANDEVQIPRRASTFP</sequence>
<dbReference type="GO" id="GO:0016301">
    <property type="term" value="F:kinase activity"/>
    <property type="evidence" value="ECO:0007669"/>
    <property type="project" value="UniProtKB-KW"/>
</dbReference>
<gene>
    <name evidence="7" type="ORF">AVDCRST_MAG26-3720</name>
</gene>
<proteinExistence type="inferred from homology"/>
<comment type="similarity">
    <text evidence="1">Belongs to the carbohydrate kinase PfkB family.</text>
</comment>
<dbReference type="PANTHER" id="PTHR43085:SF1">
    <property type="entry name" value="PSEUDOURIDINE KINASE-RELATED"/>
    <property type="match status" value="1"/>
</dbReference>
<evidence type="ECO:0000256" key="2">
    <source>
        <dbReference type="ARBA" id="ARBA00022679"/>
    </source>
</evidence>
<feature type="domain" description="Carbohydrate kinase PfkB" evidence="6">
    <location>
        <begin position="16"/>
        <end position="309"/>
    </location>
</feature>
<accession>A0A6J4JS41</accession>
<keyword evidence="4" id="KW-0418">Kinase</keyword>
<dbReference type="GO" id="GO:0005524">
    <property type="term" value="F:ATP binding"/>
    <property type="evidence" value="ECO:0007669"/>
    <property type="project" value="UniProtKB-KW"/>
</dbReference>
<dbReference type="EMBL" id="CADCTK010000866">
    <property type="protein sequence ID" value="CAA9285847.1"/>
    <property type="molecule type" value="Genomic_DNA"/>
</dbReference>
<dbReference type="InterPro" id="IPR050306">
    <property type="entry name" value="PfkB_Carbo_kinase"/>
</dbReference>
<evidence type="ECO:0000313" key="7">
    <source>
        <dbReference type="EMBL" id="CAA9285847.1"/>
    </source>
</evidence>
<dbReference type="PRINTS" id="PR00990">
    <property type="entry name" value="RIBOKINASE"/>
</dbReference>
<evidence type="ECO:0000256" key="4">
    <source>
        <dbReference type="ARBA" id="ARBA00022777"/>
    </source>
</evidence>
<evidence type="ECO:0000256" key="1">
    <source>
        <dbReference type="ARBA" id="ARBA00010688"/>
    </source>
</evidence>
<keyword evidence="2" id="KW-0808">Transferase</keyword>
<dbReference type="Pfam" id="PF00294">
    <property type="entry name" value="PfkB"/>
    <property type="match status" value="1"/>
</dbReference>
<dbReference type="InterPro" id="IPR011611">
    <property type="entry name" value="PfkB_dom"/>
</dbReference>
<keyword evidence="5" id="KW-0067">ATP-binding</keyword>
<dbReference type="PANTHER" id="PTHR43085">
    <property type="entry name" value="HEXOKINASE FAMILY MEMBER"/>
    <property type="match status" value="1"/>
</dbReference>
<dbReference type="Gene3D" id="3.40.1620.20">
    <property type="match status" value="1"/>
</dbReference>
<reference evidence="7" key="1">
    <citation type="submission" date="2020-02" db="EMBL/GenBank/DDBJ databases">
        <authorList>
            <person name="Meier V. D."/>
        </authorList>
    </citation>
    <scope>NUCLEOTIDE SEQUENCE</scope>
    <source>
        <strain evidence="7">AVDCRST_MAG26</strain>
    </source>
</reference>
<keyword evidence="3" id="KW-0547">Nucleotide-binding</keyword>
<dbReference type="Gene3D" id="3.40.1190.30">
    <property type="match status" value="1"/>
</dbReference>